<name>A0ABP5TXS7_9ACTN</name>
<keyword evidence="1" id="KW-0547">Nucleotide-binding</keyword>
<sequence length="702" mass="71140">MNASGYALGIDLGTQHTVAALRDPAGRLVPVLFGQSPLLPSAVYAGPDGRLLTGLEAEWAAAGDPGGLERHPKRRIDEGTVWLGGRAFAAADLLAALLARVAGEAARVAAVRPPQVVLTHPADWGPQRLAVLTDAARRAGLGAVALVPEPVAAAAQLAAVTGRPVPAGQWLVVCDIGAGSFDATVLQAQPTGLVVVATAGLPAAGGLALDGAVVGHAGALVPAPEVWERLQRPQQPADLGAGQQLWAGARAAKEQLSAQPAAVLQVPLAGAQVQVTREEFDRLAGPALEAGARMVQGLLQGAGVAPGGPAAVYLVGGGARLPLAAAVLQRALGVQPIVSDQPELVVAQGGGYAAPIPGAVAQPAPPVSVVSAPPVSIPPVAPSVPTPPVAPPVPTPPVAPPVSTPPFAPPATGMPPFAPPTATMQTPPATGMPPFAPPTTTMQTPPATGMPPFAPPTTTMQTPAPVPAFVPPPAGRPKRRMGVIVAAAAVVLVLLVGGGIFAAVRLLGGDGEDGANGKPWSYTGNGELFKDTFDSRLDATTWNRVAGNWSSDGESLFGGPDVTGWSTIKLVRDVPSDVAVHFRMKLDKEGTGEVMLHIGDGRYVRAALSAADKQVAVGPGALSGRGSADGGTAAKSAPRQFATNRWYDVWVVAKGGHYQIAVDNRLFVDYSDDKGALPSSGTLGFAAKDTNVYLDDFTVMKA</sequence>
<dbReference type="PRINTS" id="PR01217">
    <property type="entry name" value="PRICHEXTENSN"/>
</dbReference>
<dbReference type="SUPFAM" id="SSF53067">
    <property type="entry name" value="Actin-like ATPase domain"/>
    <property type="match status" value="2"/>
</dbReference>
<dbReference type="Pfam" id="PF00012">
    <property type="entry name" value="HSP70"/>
    <property type="match status" value="1"/>
</dbReference>
<dbReference type="InterPro" id="IPR010496">
    <property type="entry name" value="AL/BT2_dom"/>
</dbReference>
<reference evidence="7" key="1">
    <citation type="journal article" date="2019" name="Int. J. Syst. Evol. Microbiol.">
        <title>The Global Catalogue of Microorganisms (GCM) 10K type strain sequencing project: providing services to taxonomists for standard genome sequencing and annotation.</title>
        <authorList>
            <consortium name="The Broad Institute Genomics Platform"/>
            <consortium name="The Broad Institute Genome Sequencing Center for Infectious Disease"/>
            <person name="Wu L."/>
            <person name="Ma J."/>
        </authorList>
    </citation>
    <scope>NUCLEOTIDE SEQUENCE [LARGE SCALE GENOMIC DNA]</scope>
    <source>
        <strain evidence="7">JCM 3272</strain>
    </source>
</reference>
<proteinExistence type="predicted"/>
<evidence type="ECO:0000256" key="3">
    <source>
        <dbReference type="ARBA" id="ARBA00023186"/>
    </source>
</evidence>
<dbReference type="Gene3D" id="3.30.420.40">
    <property type="match status" value="2"/>
</dbReference>
<keyword evidence="4" id="KW-0472">Membrane</keyword>
<keyword evidence="3" id="KW-0143">Chaperone</keyword>
<evidence type="ECO:0000313" key="7">
    <source>
        <dbReference type="Proteomes" id="UP001501444"/>
    </source>
</evidence>
<keyword evidence="4" id="KW-0812">Transmembrane</keyword>
<dbReference type="PANTHER" id="PTHR42749">
    <property type="entry name" value="CELL SHAPE-DETERMINING PROTEIN MREB"/>
    <property type="match status" value="1"/>
</dbReference>
<dbReference type="Proteomes" id="UP001501444">
    <property type="component" value="Unassembled WGS sequence"/>
</dbReference>
<evidence type="ECO:0000256" key="1">
    <source>
        <dbReference type="ARBA" id="ARBA00022741"/>
    </source>
</evidence>
<keyword evidence="7" id="KW-1185">Reference proteome</keyword>
<evidence type="ECO:0000313" key="6">
    <source>
        <dbReference type="EMBL" id="GAA2364357.1"/>
    </source>
</evidence>
<accession>A0ABP5TXS7</accession>
<feature type="domain" description="3-keto-alpha-glucoside-1,2-lyase/3-keto-2-hydroxy-glucal hydratase" evidence="5">
    <location>
        <begin position="530"/>
        <end position="699"/>
    </location>
</feature>
<evidence type="ECO:0000256" key="4">
    <source>
        <dbReference type="SAM" id="Phobius"/>
    </source>
</evidence>
<dbReference type="PANTHER" id="PTHR42749:SF1">
    <property type="entry name" value="CELL SHAPE-DETERMINING PROTEIN MREB"/>
    <property type="match status" value="1"/>
</dbReference>
<dbReference type="Gene3D" id="3.90.640.10">
    <property type="entry name" value="Actin, Chain A, domain 4"/>
    <property type="match status" value="1"/>
</dbReference>
<evidence type="ECO:0000259" key="5">
    <source>
        <dbReference type="Pfam" id="PF06439"/>
    </source>
</evidence>
<dbReference type="EMBL" id="BAAARV010000059">
    <property type="protein sequence ID" value="GAA2364357.1"/>
    <property type="molecule type" value="Genomic_DNA"/>
</dbReference>
<comment type="caution">
    <text evidence="6">The sequence shown here is derived from an EMBL/GenBank/DDBJ whole genome shotgun (WGS) entry which is preliminary data.</text>
</comment>
<feature type="transmembrane region" description="Helical" evidence="4">
    <location>
        <begin position="481"/>
        <end position="504"/>
    </location>
</feature>
<dbReference type="InterPro" id="IPR043129">
    <property type="entry name" value="ATPase_NBD"/>
</dbReference>
<keyword evidence="2" id="KW-0067">ATP-binding</keyword>
<gene>
    <name evidence="6" type="ORF">GCM10010170_062140</name>
</gene>
<dbReference type="InterPro" id="IPR013126">
    <property type="entry name" value="Hsp_70_fam"/>
</dbReference>
<keyword evidence="4" id="KW-1133">Transmembrane helix</keyword>
<protein>
    <recommendedName>
        <fullName evidence="5">3-keto-alpha-glucoside-1,2-lyase/3-keto-2-hydroxy-glucal hydratase domain-containing protein</fullName>
    </recommendedName>
</protein>
<evidence type="ECO:0000256" key="2">
    <source>
        <dbReference type="ARBA" id="ARBA00022840"/>
    </source>
</evidence>
<dbReference type="Gene3D" id="2.60.120.560">
    <property type="entry name" value="Exo-inulinase, domain 1"/>
    <property type="match status" value="1"/>
</dbReference>
<organism evidence="6 7">
    <name type="scientific">Dactylosporangium salmoneum</name>
    <dbReference type="NCBI Taxonomy" id="53361"/>
    <lineage>
        <taxon>Bacteria</taxon>
        <taxon>Bacillati</taxon>
        <taxon>Actinomycetota</taxon>
        <taxon>Actinomycetes</taxon>
        <taxon>Micromonosporales</taxon>
        <taxon>Micromonosporaceae</taxon>
        <taxon>Dactylosporangium</taxon>
    </lineage>
</organism>
<dbReference type="Pfam" id="PF06439">
    <property type="entry name" value="3keto-disac_hyd"/>
    <property type="match status" value="1"/>
</dbReference>
<dbReference type="RefSeq" id="WP_344616101.1">
    <property type="nucleotide sequence ID" value="NZ_BAAARV010000059.1"/>
</dbReference>